<comment type="similarity">
    <text evidence="1">Belongs to the PPDPF family.</text>
</comment>
<dbReference type="InterPro" id="IPR026754">
    <property type="entry name" value="PPDPF"/>
</dbReference>
<name>A0A811Y9Q2_NYCPR</name>
<dbReference type="PANTHER" id="PTHR14572">
    <property type="entry name" value="PANCREATIC PROGENITOR CELL DIFFERENTIATION AND PROLIFERATION FACTOR"/>
    <property type="match status" value="1"/>
</dbReference>
<evidence type="ECO:0000256" key="1">
    <source>
        <dbReference type="ARBA" id="ARBA00006609"/>
    </source>
</evidence>
<protein>
    <submittedName>
        <fullName evidence="2">(raccoon dog) hypothetical protein</fullName>
    </submittedName>
</protein>
<keyword evidence="3" id="KW-1185">Reference proteome</keyword>
<dbReference type="PRINTS" id="PR02071">
    <property type="entry name" value="PPDPFACTOR"/>
</dbReference>
<dbReference type="GO" id="GO:0030154">
    <property type="term" value="P:cell differentiation"/>
    <property type="evidence" value="ECO:0007669"/>
    <property type="project" value="InterPro"/>
</dbReference>
<organism evidence="2 3">
    <name type="scientific">Nyctereutes procyonoides</name>
    <name type="common">Raccoon dog</name>
    <name type="synonym">Canis procyonoides</name>
    <dbReference type="NCBI Taxonomy" id="34880"/>
    <lineage>
        <taxon>Eukaryota</taxon>
        <taxon>Metazoa</taxon>
        <taxon>Chordata</taxon>
        <taxon>Craniata</taxon>
        <taxon>Vertebrata</taxon>
        <taxon>Euteleostomi</taxon>
        <taxon>Mammalia</taxon>
        <taxon>Eutheria</taxon>
        <taxon>Laurasiatheria</taxon>
        <taxon>Carnivora</taxon>
        <taxon>Caniformia</taxon>
        <taxon>Canidae</taxon>
        <taxon>Nyctereutes</taxon>
    </lineage>
</organism>
<proteinExistence type="inferred from homology"/>
<reference evidence="2" key="1">
    <citation type="submission" date="2020-12" db="EMBL/GenBank/DDBJ databases">
        <authorList>
            <consortium name="Molecular Ecology Group"/>
        </authorList>
    </citation>
    <scope>NUCLEOTIDE SEQUENCE</scope>
    <source>
        <strain evidence="2">TBG_1078</strain>
    </source>
</reference>
<accession>A0A811Y9Q2</accession>
<sequence length="149" mass="16643">MAIPTTCDHPPRPAWCHHRGFHQPTSDSSSLLATHDYCWCQLGSTSNNCFCRSAEYAGEAIPHHPSLSKADLGHWWASFFFRKSAFPFMATVFKSSETMRKQPGGQPGKANTRLQEVLGPSVPFLSLPLLPLRLGRLHQAEAVGFFYIK</sequence>
<gene>
    <name evidence="2" type="ORF">NYPRO_LOCUS6473</name>
</gene>
<dbReference type="Pfam" id="PF15060">
    <property type="entry name" value="PPDFL"/>
    <property type="match status" value="1"/>
</dbReference>
<evidence type="ECO:0000313" key="3">
    <source>
        <dbReference type="Proteomes" id="UP000645828"/>
    </source>
</evidence>
<dbReference type="EMBL" id="CAJHUB010000672">
    <property type="protein sequence ID" value="CAD7673678.1"/>
    <property type="molecule type" value="Genomic_DNA"/>
</dbReference>
<dbReference type="AlphaFoldDB" id="A0A811Y9Q2"/>
<comment type="caution">
    <text evidence="2">The sequence shown here is derived from an EMBL/GenBank/DDBJ whole genome shotgun (WGS) entry which is preliminary data.</text>
</comment>
<dbReference type="Proteomes" id="UP000645828">
    <property type="component" value="Unassembled WGS sequence"/>
</dbReference>
<evidence type="ECO:0000313" key="2">
    <source>
        <dbReference type="EMBL" id="CAD7673678.1"/>
    </source>
</evidence>